<reference evidence="1" key="1">
    <citation type="journal article" date="2014" name="Front. Microbiol.">
        <title>High frequency of phylogenetically diverse reductive dehalogenase-homologous genes in deep subseafloor sedimentary metagenomes.</title>
        <authorList>
            <person name="Kawai M."/>
            <person name="Futagami T."/>
            <person name="Toyoda A."/>
            <person name="Takaki Y."/>
            <person name="Nishi S."/>
            <person name="Hori S."/>
            <person name="Arai W."/>
            <person name="Tsubouchi T."/>
            <person name="Morono Y."/>
            <person name="Uchiyama I."/>
            <person name="Ito T."/>
            <person name="Fujiyama A."/>
            <person name="Inagaki F."/>
            <person name="Takami H."/>
        </authorList>
    </citation>
    <scope>NUCLEOTIDE SEQUENCE</scope>
    <source>
        <strain evidence="1">Expedition CK06-06</strain>
    </source>
</reference>
<accession>X1DLD4</accession>
<dbReference type="EMBL" id="BART01037590">
    <property type="protein sequence ID" value="GAH09080.1"/>
    <property type="molecule type" value="Genomic_DNA"/>
</dbReference>
<comment type="caution">
    <text evidence="1">The sequence shown here is derived from an EMBL/GenBank/DDBJ whole genome shotgun (WGS) entry which is preliminary data.</text>
</comment>
<sequence length="50" mass="5990">MIVWLHWIGAVYYTPRSFIAEAEKMGVSRRVPKRDLKMMNWGDKVYCVTR</sequence>
<gene>
    <name evidence="1" type="ORF">S01H4_62817</name>
</gene>
<evidence type="ECO:0000313" key="1">
    <source>
        <dbReference type="EMBL" id="GAH09080.1"/>
    </source>
</evidence>
<protein>
    <submittedName>
        <fullName evidence="1">Uncharacterized protein</fullName>
    </submittedName>
</protein>
<organism evidence="1">
    <name type="scientific">marine sediment metagenome</name>
    <dbReference type="NCBI Taxonomy" id="412755"/>
    <lineage>
        <taxon>unclassified sequences</taxon>
        <taxon>metagenomes</taxon>
        <taxon>ecological metagenomes</taxon>
    </lineage>
</organism>
<feature type="non-terminal residue" evidence="1">
    <location>
        <position position="50"/>
    </location>
</feature>
<proteinExistence type="predicted"/>
<dbReference type="AlphaFoldDB" id="X1DLD4"/>
<name>X1DLD4_9ZZZZ</name>